<evidence type="ECO:0000313" key="3">
    <source>
        <dbReference type="EMBL" id="MPM52235.1"/>
    </source>
</evidence>
<dbReference type="GO" id="GO:0004371">
    <property type="term" value="F:glycerone kinase activity"/>
    <property type="evidence" value="ECO:0007669"/>
    <property type="project" value="InterPro"/>
</dbReference>
<dbReference type="Gene3D" id="1.25.40.340">
    <property type="match status" value="1"/>
</dbReference>
<reference evidence="3" key="1">
    <citation type="submission" date="2019-08" db="EMBL/GenBank/DDBJ databases">
        <authorList>
            <person name="Kucharzyk K."/>
            <person name="Murdoch R.W."/>
            <person name="Higgins S."/>
            <person name="Loffler F."/>
        </authorList>
    </citation>
    <scope>NUCLEOTIDE SEQUENCE</scope>
</reference>
<dbReference type="AlphaFoldDB" id="A0A645AGA8"/>
<dbReference type="PROSITE" id="PS51480">
    <property type="entry name" value="DHAL"/>
    <property type="match status" value="1"/>
</dbReference>
<dbReference type="GO" id="GO:0006071">
    <property type="term" value="P:glycerol metabolic process"/>
    <property type="evidence" value="ECO:0007669"/>
    <property type="project" value="InterPro"/>
</dbReference>
<dbReference type="SUPFAM" id="SSF101473">
    <property type="entry name" value="DhaL-like"/>
    <property type="match status" value="1"/>
</dbReference>
<organism evidence="3">
    <name type="scientific">bioreactor metagenome</name>
    <dbReference type="NCBI Taxonomy" id="1076179"/>
    <lineage>
        <taxon>unclassified sequences</taxon>
        <taxon>metagenomes</taxon>
        <taxon>ecological metagenomes</taxon>
    </lineage>
</organism>
<dbReference type="EMBL" id="VSSQ01013768">
    <property type="protein sequence ID" value="MPM52235.1"/>
    <property type="molecule type" value="Genomic_DNA"/>
</dbReference>
<name>A0A645AGA8_9ZZZZ</name>
<protein>
    <recommendedName>
        <fullName evidence="2">DhaL domain-containing protein</fullName>
    </recommendedName>
</protein>
<proteinExistence type="predicted"/>
<dbReference type="Pfam" id="PF02734">
    <property type="entry name" value="Dak2"/>
    <property type="match status" value="1"/>
</dbReference>
<evidence type="ECO:0000259" key="2">
    <source>
        <dbReference type="PROSITE" id="PS51480"/>
    </source>
</evidence>
<comment type="caution">
    <text evidence="3">The sequence shown here is derived from an EMBL/GenBank/DDBJ whole genome shotgun (WGS) entry which is preliminary data.</text>
</comment>
<dbReference type="InterPro" id="IPR004007">
    <property type="entry name" value="DhaL_dom"/>
</dbReference>
<gene>
    <name evidence="3" type="ORF">SDC9_98992</name>
</gene>
<sequence>MLDALVPFVDGLEQEVAAGRSLTEAWGDAAQIAVRAAADTAALSPKVGRARPLAERSVGTPDAGATSLAMCVVEVGDVLADRKAGQGSAGQSGAGQARAGHGSGEQE</sequence>
<dbReference type="InterPro" id="IPR036117">
    <property type="entry name" value="DhaL_dom_sf"/>
</dbReference>
<feature type="region of interest" description="Disordered" evidence="1">
    <location>
        <begin position="83"/>
        <end position="107"/>
    </location>
</feature>
<accession>A0A645AGA8</accession>
<evidence type="ECO:0000256" key="1">
    <source>
        <dbReference type="SAM" id="MobiDB-lite"/>
    </source>
</evidence>
<feature type="domain" description="DhaL" evidence="2">
    <location>
        <begin position="1"/>
        <end position="77"/>
    </location>
</feature>